<sequence length="198" mass="19642">MRFKFQMVALAASFGLAACNGSGGSSGATGGGLSAADARAVDTAYSAYESRIDNGDLTPTSPSGQAKMAGYMGIGNLGDDGELTALGELNMDVDFDAGTTTGKASNFALYSGDEMTREAGVSGALDVDGTVSGSSLTARATGAVSDGESPATVDVGLDGTFYDDNGTTLVQGEVAGTVTDDDSGDVTNVDGGFYATEN</sequence>
<dbReference type="PROSITE" id="PS51257">
    <property type="entry name" value="PROKAR_LIPOPROTEIN"/>
    <property type="match status" value="1"/>
</dbReference>
<protein>
    <recommendedName>
        <fullName evidence="4">Transferrin-binding protein B C-lobe/N-lobe beta barrel domain-containing protein</fullName>
    </recommendedName>
</protein>
<feature type="signal peptide" evidence="1">
    <location>
        <begin position="1"/>
        <end position="17"/>
    </location>
</feature>
<organism evidence="2 3">
    <name type="scientific">Thioclava dalianensis</name>
    <dbReference type="NCBI Taxonomy" id="1185766"/>
    <lineage>
        <taxon>Bacteria</taxon>
        <taxon>Pseudomonadati</taxon>
        <taxon>Pseudomonadota</taxon>
        <taxon>Alphaproteobacteria</taxon>
        <taxon>Rhodobacterales</taxon>
        <taxon>Paracoccaceae</taxon>
        <taxon>Thioclava</taxon>
    </lineage>
</organism>
<dbReference type="AlphaFoldDB" id="A0A074TIA4"/>
<accession>A0A074TIA4</accession>
<dbReference type="eggNOG" id="ENOG50346QS">
    <property type="taxonomic scope" value="Bacteria"/>
</dbReference>
<dbReference type="Gene3D" id="2.40.160.90">
    <property type="match status" value="1"/>
</dbReference>
<evidence type="ECO:0000313" key="2">
    <source>
        <dbReference type="EMBL" id="KEP71451.1"/>
    </source>
</evidence>
<dbReference type="RefSeq" id="WP_038061761.1">
    <property type="nucleotide sequence ID" value="NZ_FOVB01000001.1"/>
</dbReference>
<feature type="chain" id="PRO_5001699928" description="Transferrin-binding protein B C-lobe/N-lobe beta barrel domain-containing protein" evidence="1">
    <location>
        <begin position="18"/>
        <end position="198"/>
    </location>
</feature>
<reference evidence="2 3" key="1">
    <citation type="submission" date="2014-03" db="EMBL/GenBank/DDBJ databases">
        <title>The draft genome sequence of Thioclava dalianensis DLFJ1-1.</title>
        <authorList>
            <person name="Lai Q."/>
            <person name="Shao Z."/>
        </authorList>
    </citation>
    <scope>NUCLEOTIDE SEQUENCE [LARGE SCALE GENOMIC DNA]</scope>
    <source>
        <strain evidence="2 3">DLFJ1-1</strain>
    </source>
</reference>
<evidence type="ECO:0000256" key="1">
    <source>
        <dbReference type="SAM" id="SignalP"/>
    </source>
</evidence>
<evidence type="ECO:0000313" key="3">
    <source>
        <dbReference type="Proteomes" id="UP000027725"/>
    </source>
</evidence>
<dbReference type="OrthoDB" id="7868328at2"/>
<keyword evidence="1" id="KW-0732">Signal</keyword>
<dbReference type="EMBL" id="JHEH01000002">
    <property type="protein sequence ID" value="KEP71451.1"/>
    <property type="molecule type" value="Genomic_DNA"/>
</dbReference>
<evidence type="ECO:0008006" key="4">
    <source>
        <dbReference type="Google" id="ProtNLM"/>
    </source>
</evidence>
<name>A0A074TIA4_9RHOB</name>
<gene>
    <name evidence="2" type="ORF">DL1_06705</name>
</gene>
<comment type="caution">
    <text evidence="2">The sequence shown here is derived from an EMBL/GenBank/DDBJ whole genome shotgun (WGS) entry which is preliminary data.</text>
</comment>
<keyword evidence="3" id="KW-1185">Reference proteome</keyword>
<dbReference type="Proteomes" id="UP000027725">
    <property type="component" value="Unassembled WGS sequence"/>
</dbReference>
<proteinExistence type="predicted"/>